<evidence type="ECO:0000256" key="1">
    <source>
        <dbReference type="SAM" id="SignalP"/>
    </source>
</evidence>
<name>A0ABS3BT93_9BACT</name>
<proteinExistence type="predicted"/>
<feature type="signal peptide" evidence="1">
    <location>
        <begin position="1"/>
        <end position="23"/>
    </location>
</feature>
<gene>
    <name evidence="2" type="ORF">J0A67_16760</name>
</gene>
<keyword evidence="3" id="KW-1185">Reference proteome</keyword>
<evidence type="ECO:0000313" key="2">
    <source>
        <dbReference type="EMBL" id="MBN7802528.1"/>
    </source>
</evidence>
<dbReference type="RefSeq" id="WP_206570545.1">
    <property type="nucleotide sequence ID" value="NZ_JAFKCW010000004.1"/>
</dbReference>
<sequence length="174" mass="20079">MKNLLKIAMIIGCWLSFQLPAWSQAEYELNEAIQKKMSTLSFLEGKWKGSGWMMGQDRQKKTFVQEETVEFKLSGTLLQVEGMGKSGEAVVHNAIAWIHPGENDGEFQFTSFLQSGLHGTYPAKFENGKLIWKPVEQVRYTIWINEQGQWQEIGEYNVGSAWYQFFEMTLDRIP</sequence>
<reference evidence="2 3" key="1">
    <citation type="submission" date="2021-03" db="EMBL/GenBank/DDBJ databases">
        <title>novel species isolated from a fishpond in China.</title>
        <authorList>
            <person name="Lu H."/>
            <person name="Cai Z."/>
        </authorList>
    </citation>
    <scope>NUCLEOTIDE SEQUENCE [LARGE SCALE GENOMIC DNA]</scope>
    <source>
        <strain evidence="2 3">JCM 31546</strain>
    </source>
</reference>
<protein>
    <recommendedName>
        <fullName evidence="4">DUF1579 domain-containing protein</fullName>
    </recommendedName>
</protein>
<feature type="chain" id="PRO_5045874588" description="DUF1579 domain-containing protein" evidence="1">
    <location>
        <begin position="24"/>
        <end position="174"/>
    </location>
</feature>
<comment type="caution">
    <text evidence="2">The sequence shown here is derived from an EMBL/GenBank/DDBJ whole genome shotgun (WGS) entry which is preliminary data.</text>
</comment>
<evidence type="ECO:0000313" key="3">
    <source>
        <dbReference type="Proteomes" id="UP000664698"/>
    </source>
</evidence>
<organism evidence="2 3">
    <name type="scientific">Algoriphagus aestuariicola</name>
    <dbReference type="NCBI Taxonomy" id="1852016"/>
    <lineage>
        <taxon>Bacteria</taxon>
        <taxon>Pseudomonadati</taxon>
        <taxon>Bacteroidota</taxon>
        <taxon>Cytophagia</taxon>
        <taxon>Cytophagales</taxon>
        <taxon>Cyclobacteriaceae</taxon>
        <taxon>Algoriphagus</taxon>
    </lineage>
</organism>
<keyword evidence="1" id="KW-0732">Signal</keyword>
<dbReference type="Proteomes" id="UP000664698">
    <property type="component" value="Unassembled WGS sequence"/>
</dbReference>
<accession>A0ABS3BT93</accession>
<evidence type="ECO:0008006" key="4">
    <source>
        <dbReference type="Google" id="ProtNLM"/>
    </source>
</evidence>
<dbReference type="EMBL" id="JAFKCW010000004">
    <property type="protein sequence ID" value="MBN7802528.1"/>
    <property type="molecule type" value="Genomic_DNA"/>
</dbReference>